<protein>
    <submittedName>
        <fullName evidence="2">Uncharacterized protein</fullName>
    </submittedName>
</protein>
<keyword evidence="3" id="KW-1185">Reference proteome</keyword>
<dbReference type="AlphaFoldDB" id="A0A5M3W0N6"/>
<feature type="region of interest" description="Disordered" evidence="1">
    <location>
        <begin position="46"/>
        <end position="71"/>
    </location>
</feature>
<dbReference type="EMBL" id="BLAD01000053">
    <property type="protein sequence ID" value="GES01760.1"/>
    <property type="molecule type" value="Genomic_DNA"/>
</dbReference>
<accession>A0A5M3W0N6</accession>
<gene>
    <name evidence="2" type="ORF">Acor_38240</name>
</gene>
<evidence type="ECO:0000256" key="1">
    <source>
        <dbReference type="SAM" id="MobiDB-lite"/>
    </source>
</evidence>
<sequence>MVDRSYLAGIVGGVRMGGEVPTRAEHPYAGLPHDREVLPAGDEMHLDAGAVQGGPHIRTDGAGAKNSDLHKQAPFSRRPCIRYTVWKV</sequence>
<reference evidence="2 3" key="1">
    <citation type="submission" date="2019-10" db="EMBL/GenBank/DDBJ databases">
        <title>Whole genome shotgun sequence of Acrocarpospora corrugata NBRC 13972.</title>
        <authorList>
            <person name="Ichikawa N."/>
            <person name="Kimura A."/>
            <person name="Kitahashi Y."/>
            <person name="Komaki H."/>
            <person name="Oguchi A."/>
        </authorList>
    </citation>
    <scope>NUCLEOTIDE SEQUENCE [LARGE SCALE GENOMIC DNA]</scope>
    <source>
        <strain evidence="2 3">NBRC 13972</strain>
    </source>
</reference>
<proteinExistence type="predicted"/>
<evidence type="ECO:0000313" key="2">
    <source>
        <dbReference type="EMBL" id="GES01760.1"/>
    </source>
</evidence>
<evidence type="ECO:0000313" key="3">
    <source>
        <dbReference type="Proteomes" id="UP000334990"/>
    </source>
</evidence>
<comment type="caution">
    <text evidence="2">The sequence shown here is derived from an EMBL/GenBank/DDBJ whole genome shotgun (WGS) entry which is preliminary data.</text>
</comment>
<name>A0A5M3W0N6_9ACTN</name>
<dbReference type="Proteomes" id="UP000334990">
    <property type="component" value="Unassembled WGS sequence"/>
</dbReference>
<organism evidence="2 3">
    <name type="scientific">Acrocarpospora corrugata</name>
    <dbReference type="NCBI Taxonomy" id="35763"/>
    <lineage>
        <taxon>Bacteria</taxon>
        <taxon>Bacillati</taxon>
        <taxon>Actinomycetota</taxon>
        <taxon>Actinomycetes</taxon>
        <taxon>Streptosporangiales</taxon>
        <taxon>Streptosporangiaceae</taxon>
        <taxon>Acrocarpospora</taxon>
    </lineage>
</organism>